<keyword evidence="2" id="KW-1185">Reference proteome</keyword>
<organism evidence="1 2">
    <name type="scientific">Racocetra persica</name>
    <dbReference type="NCBI Taxonomy" id="160502"/>
    <lineage>
        <taxon>Eukaryota</taxon>
        <taxon>Fungi</taxon>
        <taxon>Fungi incertae sedis</taxon>
        <taxon>Mucoromycota</taxon>
        <taxon>Glomeromycotina</taxon>
        <taxon>Glomeromycetes</taxon>
        <taxon>Diversisporales</taxon>
        <taxon>Gigasporaceae</taxon>
        <taxon>Racocetra</taxon>
    </lineage>
</organism>
<protein>
    <submittedName>
        <fullName evidence="1">25762_t:CDS:1</fullName>
    </submittedName>
</protein>
<dbReference type="Proteomes" id="UP000789920">
    <property type="component" value="Unassembled WGS sequence"/>
</dbReference>
<reference evidence="1" key="1">
    <citation type="submission" date="2021-06" db="EMBL/GenBank/DDBJ databases">
        <authorList>
            <person name="Kallberg Y."/>
            <person name="Tangrot J."/>
            <person name="Rosling A."/>
        </authorList>
    </citation>
    <scope>NUCLEOTIDE SEQUENCE</scope>
    <source>
        <strain evidence="1">MA461A</strain>
    </source>
</reference>
<name>A0ACA9LYY3_9GLOM</name>
<evidence type="ECO:0000313" key="1">
    <source>
        <dbReference type="EMBL" id="CAG8560030.1"/>
    </source>
</evidence>
<accession>A0ACA9LYY3</accession>
<sequence length="418" mass="48640">LKAKLEKVQQAQYIEPESPATFFGTINSIYDSPITYEHSDSLQTFPFSPIKEEDEINENPNLESIKPNLSDPVRPPLTPLKIKINSFRRTHSMHTRIPSRMRNKSCQRLPIISIDAIKSQLEPDEIAFFEALDIELKKISEFYEEKVLNAKEHFKKINQAYEDLKALKNVKQSNSPRSDWTSKLFKERDNNDNSVPSTNELSVAFDYKDARKRMKKAICEFYRGAEMLKNYRNINYAGFKKILEKFDMITKLNGSEIYMQKIDKSSFIKSKPLDVLMRDTEYIYTKLFGGNSRSYAIKKLRTPNRKHKTYYLPTIRSGIYIGLATLSLYNTLKYVIGSEAGVQQLSFYAGMILPAILLLLIGVAISNFLLRDELGYKHKWIYYIGMCNITFLRITWILFFISDNFSIRFIVAFGEMLR</sequence>
<gene>
    <name evidence="1" type="ORF">RPERSI_LOCUS4325</name>
</gene>
<evidence type="ECO:0000313" key="2">
    <source>
        <dbReference type="Proteomes" id="UP000789920"/>
    </source>
</evidence>
<comment type="caution">
    <text evidence="1">The sequence shown here is derived from an EMBL/GenBank/DDBJ whole genome shotgun (WGS) entry which is preliminary data.</text>
</comment>
<proteinExistence type="predicted"/>
<dbReference type="EMBL" id="CAJVQC010005884">
    <property type="protein sequence ID" value="CAG8560030.1"/>
    <property type="molecule type" value="Genomic_DNA"/>
</dbReference>
<feature type="non-terminal residue" evidence="1">
    <location>
        <position position="1"/>
    </location>
</feature>